<evidence type="ECO:0000256" key="1">
    <source>
        <dbReference type="SAM" id="MobiDB-lite"/>
    </source>
</evidence>
<evidence type="ECO:0000313" key="3">
    <source>
        <dbReference type="Proteomes" id="UP001153954"/>
    </source>
</evidence>
<feature type="compositionally biased region" description="Polar residues" evidence="1">
    <location>
        <begin position="162"/>
        <end position="173"/>
    </location>
</feature>
<gene>
    <name evidence="2" type="ORF">EEDITHA_LOCUS10461</name>
</gene>
<feature type="compositionally biased region" description="Low complexity" evidence="1">
    <location>
        <begin position="39"/>
        <end position="58"/>
    </location>
</feature>
<protein>
    <submittedName>
        <fullName evidence="2">Uncharacterized protein</fullName>
    </submittedName>
</protein>
<accession>A0AAU9U9Z3</accession>
<evidence type="ECO:0000313" key="2">
    <source>
        <dbReference type="EMBL" id="CAH2094952.1"/>
    </source>
</evidence>
<dbReference type="AlphaFoldDB" id="A0AAU9U9Z3"/>
<feature type="region of interest" description="Disordered" evidence="1">
    <location>
        <begin position="39"/>
        <end position="94"/>
    </location>
</feature>
<organism evidence="2 3">
    <name type="scientific">Euphydryas editha</name>
    <name type="common">Edith's checkerspot</name>
    <dbReference type="NCBI Taxonomy" id="104508"/>
    <lineage>
        <taxon>Eukaryota</taxon>
        <taxon>Metazoa</taxon>
        <taxon>Ecdysozoa</taxon>
        <taxon>Arthropoda</taxon>
        <taxon>Hexapoda</taxon>
        <taxon>Insecta</taxon>
        <taxon>Pterygota</taxon>
        <taxon>Neoptera</taxon>
        <taxon>Endopterygota</taxon>
        <taxon>Lepidoptera</taxon>
        <taxon>Glossata</taxon>
        <taxon>Ditrysia</taxon>
        <taxon>Papilionoidea</taxon>
        <taxon>Nymphalidae</taxon>
        <taxon>Nymphalinae</taxon>
        <taxon>Euphydryas</taxon>
    </lineage>
</organism>
<reference evidence="2" key="1">
    <citation type="submission" date="2022-03" db="EMBL/GenBank/DDBJ databases">
        <authorList>
            <person name="Tunstrom K."/>
        </authorList>
    </citation>
    <scope>NUCLEOTIDE SEQUENCE</scope>
</reference>
<feature type="compositionally biased region" description="Basic and acidic residues" evidence="1">
    <location>
        <begin position="76"/>
        <end position="89"/>
    </location>
</feature>
<feature type="compositionally biased region" description="Basic and acidic residues" evidence="1">
    <location>
        <begin position="175"/>
        <end position="185"/>
    </location>
</feature>
<feature type="region of interest" description="Disordered" evidence="1">
    <location>
        <begin position="162"/>
        <end position="185"/>
    </location>
</feature>
<keyword evidence="3" id="KW-1185">Reference proteome</keyword>
<proteinExistence type="predicted"/>
<dbReference type="EMBL" id="CAKOGL010000014">
    <property type="protein sequence ID" value="CAH2094952.1"/>
    <property type="molecule type" value="Genomic_DNA"/>
</dbReference>
<dbReference type="Proteomes" id="UP001153954">
    <property type="component" value="Unassembled WGS sequence"/>
</dbReference>
<comment type="caution">
    <text evidence="2">The sequence shown here is derived from an EMBL/GenBank/DDBJ whole genome shotgun (WGS) entry which is preliminary data.</text>
</comment>
<name>A0AAU9U9Z3_EUPED</name>
<sequence>MRGVERRRERTERGVDFFDSVRDTQVVKCNRASVFVHRSASGRRAAAASGAEPGAGRAVPTGAPWRAHASTADTTNARRDSRHDRDPARLRPRSLAGGEWTVQCSVPVRESRRRSAAACGERSSERAAGAPRLADPMRPRAPRHAPLLLALALACCLQVRPSPTASSSYTTQPDARPRATPVRDF</sequence>
<feature type="region of interest" description="Disordered" evidence="1">
    <location>
        <begin position="112"/>
        <end position="138"/>
    </location>
</feature>